<dbReference type="Pfam" id="PF23976">
    <property type="entry name" value="DUF7302"/>
    <property type="match status" value="1"/>
</dbReference>
<name>A0A164HUV1_9NOCA</name>
<feature type="region of interest" description="Disordered" evidence="1">
    <location>
        <begin position="46"/>
        <end position="66"/>
    </location>
</feature>
<dbReference type="EMBL" id="LWGR01000021">
    <property type="protein sequence ID" value="KZM68836.1"/>
    <property type="molecule type" value="Genomic_DNA"/>
</dbReference>
<protein>
    <submittedName>
        <fullName evidence="2">Uncharacterized protein</fullName>
    </submittedName>
</protein>
<accession>A0A164HUV1</accession>
<reference evidence="2 3" key="1">
    <citation type="submission" date="2016-04" db="EMBL/GenBank/DDBJ databases">
        <authorList>
            <person name="Evans L.H."/>
            <person name="Alamgir A."/>
            <person name="Owens N."/>
            <person name="Weber N.D."/>
            <person name="Virtaneva K."/>
            <person name="Barbian K."/>
            <person name="Babar A."/>
            <person name="Rosenke K."/>
        </authorList>
    </citation>
    <scope>NUCLEOTIDE SEQUENCE [LARGE SCALE GENOMIC DNA]</scope>
    <source>
        <strain evidence="2 3">IFM 0406</strain>
    </source>
</reference>
<dbReference type="STRING" id="455432.AWN90_13690"/>
<evidence type="ECO:0000313" key="3">
    <source>
        <dbReference type="Proteomes" id="UP000076512"/>
    </source>
</evidence>
<gene>
    <name evidence="2" type="ORF">AWN90_13690</name>
</gene>
<sequence length="66" mass="7467">MNGGVVFGLPRREPREDEMPQIRHRINGGLAEVDDEFADRLVEAGTWELATPKPARRRTPAPKTEE</sequence>
<evidence type="ECO:0000313" key="2">
    <source>
        <dbReference type="EMBL" id="KZM68836.1"/>
    </source>
</evidence>
<dbReference type="InterPro" id="IPR055726">
    <property type="entry name" value="DUF7302"/>
</dbReference>
<dbReference type="AlphaFoldDB" id="A0A164HUV1"/>
<dbReference type="Proteomes" id="UP000076512">
    <property type="component" value="Unassembled WGS sequence"/>
</dbReference>
<organism evidence="2 3">
    <name type="scientific">Nocardia terpenica</name>
    <dbReference type="NCBI Taxonomy" id="455432"/>
    <lineage>
        <taxon>Bacteria</taxon>
        <taxon>Bacillati</taxon>
        <taxon>Actinomycetota</taxon>
        <taxon>Actinomycetes</taxon>
        <taxon>Mycobacteriales</taxon>
        <taxon>Nocardiaceae</taxon>
        <taxon>Nocardia</taxon>
    </lineage>
</organism>
<keyword evidence="3" id="KW-1185">Reference proteome</keyword>
<proteinExistence type="predicted"/>
<comment type="caution">
    <text evidence="2">The sequence shown here is derived from an EMBL/GenBank/DDBJ whole genome shotgun (WGS) entry which is preliminary data.</text>
</comment>
<evidence type="ECO:0000256" key="1">
    <source>
        <dbReference type="SAM" id="MobiDB-lite"/>
    </source>
</evidence>